<proteinExistence type="predicted"/>
<dbReference type="STRING" id="7398.A0A1A9Z266"/>
<accession>A0A1A9Z266</accession>
<reference evidence="1" key="2">
    <citation type="submission" date="2020-05" db="UniProtKB">
        <authorList>
            <consortium name="EnsemblMetazoa"/>
        </authorList>
    </citation>
    <scope>IDENTIFICATION</scope>
    <source>
        <strain evidence="1">IAEA</strain>
    </source>
</reference>
<protein>
    <submittedName>
        <fullName evidence="1">Uncharacterized protein</fullName>
    </submittedName>
</protein>
<evidence type="ECO:0000313" key="2">
    <source>
        <dbReference type="Proteomes" id="UP000092445"/>
    </source>
</evidence>
<organism evidence="1 2">
    <name type="scientific">Glossina pallidipes</name>
    <name type="common">Tsetse fly</name>
    <dbReference type="NCBI Taxonomy" id="7398"/>
    <lineage>
        <taxon>Eukaryota</taxon>
        <taxon>Metazoa</taxon>
        <taxon>Ecdysozoa</taxon>
        <taxon>Arthropoda</taxon>
        <taxon>Hexapoda</taxon>
        <taxon>Insecta</taxon>
        <taxon>Pterygota</taxon>
        <taxon>Neoptera</taxon>
        <taxon>Endopterygota</taxon>
        <taxon>Diptera</taxon>
        <taxon>Brachycera</taxon>
        <taxon>Muscomorpha</taxon>
        <taxon>Hippoboscoidea</taxon>
        <taxon>Glossinidae</taxon>
        <taxon>Glossina</taxon>
    </lineage>
</organism>
<evidence type="ECO:0000313" key="1">
    <source>
        <dbReference type="EnsemblMetazoa" id="GPAI001461-PA"/>
    </source>
</evidence>
<name>A0A1A9Z266_GLOPL</name>
<keyword evidence="2" id="KW-1185">Reference proteome</keyword>
<reference evidence="2" key="1">
    <citation type="submission" date="2014-03" db="EMBL/GenBank/DDBJ databases">
        <authorList>
            <person name="Aksoy S."/>
            <person name="Warren W."/>
            <person name="Wilson R.K."/>
        </authorList>
    </citation>
    <scope>NUCLEOTIDE SEQUENCE [LARGE SCALE GENOMIC DNA]</scope>
    <source>
        <strain evidence="2">IAEA</strain>
    </source>
</reference>
<dbReference type="Proteomes" id="UP000092445">
    <property type="component" value="Unassembled WGS sequence"/>
</dbReference>
<sequence>MYGVYIPAGDYDLTSATKTLHDADFVLLSAGSRLSYISKTKTLDLNWNVAHDYVYITPASIPSKSAILKRLAVLEIANILIQQDGWLLKQKLYVDYHLIFKVELHGFCNASKEAFAALYLRTKDESRNVYSHLLTAKTKIARIKFMSLQGNYIVTLCDAELLVKLIDSLKPELNLSGYPLRLRTDTTIVVPCLQKPSCHWARLCFEVLGSKLLFANNAEYKVNLS</sequence>
<dbReference type="AlphaFoldDB" id="A0A1A9Z266"/>
<dbReference type="InterPro" id="IPR008042">
    <property type="entry name" value="Retrotrans_Pao"/>
</dbReference>
<dbReference type="VEuPathDB" id="VectorBase:GPAI001461"/>
<dbReference type="EnsemblMetazoa" id="GPAI001461-RA">
    <property type="protein sequence ID" value="GPAI001461-PA"/>
    <property type="gene ID" value="GPAI001461"/>
</dbReference>
<dbReference type="Pfam" id="PF05380">
    <property type="entry name" value="Peptidase_A17"/>
    <property type="match status" value="1"/>
</dbReference>